<feature type="transmembrane region" description="Helical" evidence="1">
    <location>
        <begin position="118"/>
        <end position="138"/>
    </location>
</feature>
<dbReference type="InterPro" id="IPR036938">
    <property type="entry name" value="PAP2/HPO_sf"/>
</dbReference>
<dbReference type="InterPro" id="IPR000326">
    <property type="entry name" value="PAP2/HPO"/>
</dbReference>
<keyword evidence="1" id="KW-0472">Membrane</keyword>
<feature type="transmembrane region" description="Helical" evidence="1">
    <location>
        <begin position="214"/>
        <end position="235"/>
    </location>
</feature>
<keyword evidence="4" id="KW-1185">Reference proteome</keyword>
<evidence type="ECO:0000256" key="1">
    <source>
        <dbReference type="SAM" id="Phobius"/>
    </source>
</evidence>
<organism evidence="3 4">
    <name type="scientific">Piscinibacter sakaiensis</name>
    <name type="common">Ideonella sakaiensis</name>
    <dbReference type="NCBI Taxonomy" id="1547922"/>
    <lineage>
        <taxon>Bacteria</taxon>
        <taxon>Pseudomonadati</taxon>
        <taxon>Pseudomonadota</taxon>
        <taxon>Betaproteobacteria</taxon>
        <taxon>Burkholderiales</taxon>
        <taxon>Sphaerotilaceae</taxon>
        <taxon>Piscinibacter</taxon>
    </lineage>
</organism>
<name>A0A0K8NUD4_PISS1</name>
<feature type="domain" description="Phosphatidic acid phosphatase type 2/haloperoxidase" evidence="2">
    <location>
        <begin position="116"/>
        <end position="229"/>
    </location>
</feature>
<accession>A0A0K8NUD4</accession>
<reference evidence="4" key="1">
    <citation type="submission" date="2015-07" db="EMBL/GenBank/DDBJ databases">
        <title>Discovery of a poly(ethylene terephthalate assimilation.</title>
        <authorList>
            <person name="Yoshida S."/>
            <person name="Hiraga K."/>
            <person name="Takehana T."/>
            <person name="Taniguchi I."/>
            <person name="Yamaji H."/>
            <person name="Maeda Y."/>
            <person name="Toyohara K."/>
            <person name="Miyamoto K."/>
            <person name="Kimura Y."/>
            <person name="Oda K."/>
        </authorList>
    </citation>
    <scope>NUCLEOTIDE SEQUENCE [LARGE SCALE GENOMIC DNA]</scope>
    <source>
        <strain evidence="4">NBRC 110686 / TISTR 2288 / 201-F6</strain>
    </source>
</reference>
<gene>
    <name evidence="3" type="ORF">ISF6_0006</name>
</gene>
<keyword evidence="1" id="KW-1133">Transmembrane helix</keyword>
<dbReference type="SMART" id="SM00014">
    <property type="entry name" value="acidPPc"/>
    <property type="match status" value="1"/>
</dbReference>
<evidence type="ECO:0000313" key="4">
    <source>
        <dbReference type="Proteomes" id="UP000037660"/>
    </source>
</evidence>
<sequence>MGSFWMGLAWALLTAWGLVAAGAAVSRQVAAQQRRALLAAAGVAALGSLGFLWLARAWQGPEAWPWDQAAAEAARAAWSATGLRTLGALTHLADRWTMWVIGLVGAALLAWRRDRLLLPWAVVLLGNAAWTPLLKAGFDRVRPTADLSGLLFHGPSFPSGHSSGAMVVYGMLAWVACRRAPPAWRLPLVLAATAVVVLVGASRVYLQAHYLSDVLGGFAAGGAWLALGVAGWLLLSPRVAERRL</sequence>
<feature type="transmembrane region" description="Helical" evidence="1">
    <location>
        <begin position="158"/>
        <end position="176"/>
    </location>
</feature>
<dbReference type="AlphaFoldDB" id="A0A0K8NUD4"/>
<dbReference type="CDD" id="cd03392">
    <property type="entry name" value="PAP2_like_2"/>
    <property type="match status" value="1"/>
</dbReference>
<evidence type="ECO:0000313" key="3">
    <source>
        <dbReference type="EMBL" id="GAP33560.1"/>
    </source>
</evidence>
<feature type="transmembrane region" description="Helical" evidence="1">
    <location>
        <begin position="96"/>
        <end position="111"/>
    </location>
</feature>
<reference evidence="3 4" key="2">
    <citation type="journal article" date="2016" name="Science">
        <title>A bacterium that degrades and assimilates poly(ethylene terephthalate).</title>
        <authorList>
            <person name="Yoshida S."/>
            <person name="Hiraga K."/>
            <person name="Takehana T."/>
            <person name="Taniguchi I."/>
            <person name="Yamaji H."/>
            <person name="Maeda Y."/>
            <person name="Toyohara K."/>
            <person name="Miyamoto K."/>
            <person name="Kimura Y."/>
            <person name="Oda K."/>
        </authorList>
    </citation>
    <scope>NUCLEOTIDE SEQUENCE [LARGE SCALE GENOMIC DNA]</scope>
    <source>
        <strain evidence="4">NBRC 110686 / TISTR 2288 / 201-F6</strain>
    </source>
</reference>
<dbReference type="PANTHER" id="PTHR14969">
    <property type="entry name" value="SPHINGOSINE-1-PHOSPHATE PHOSPHOHYDROLASE"/>
    <property type="match status" value="1"/>
</dbReference>
<proteinExistence type="predicted"/>
<dbReference type="PANTHER" id="PTHR14969:SF13">
    <property type="entry name" value="AT30094P"/>
    <property type="match status" value="1"/>
</dbReference>
<dbReference type="RefSeq" id="WP_054017742.1">
    <property type="nucleotide sequence ID" value="NZ_BBYR01000001.1"/>
</dbReference>
<feature type="transmembrane region" description="Helical" evidence="1">
    <location>
        <begin position="37"/>
        <end position="55"/>
    </location>
</feature>
<feature type="transmembrane region" description="Helical" evidence="1">
    <location>
        <begin position="6"/>
        <end position="25"/>
    </location>
</feature>
<protein>
    <recommendedName>
        <fullName evidence="2">Phosphatidic acid phosphatase type 2/haloperoxidase domain-containing protein</fullName>
    </recommendedName>
</protein>
<dbReference type="Pfam" id="PF01569">
    <property type="entry name" value="PAP2"/>
    <property type="match status" value="1"/>
</dbReference>
<keyword evidence="1" id="KW-0812">Transmembrane</keyword>
<dbReference type="STRING" id="1547922.ISF6_0006"/>
<dbReference type="EMBL" id="BBYR01000001">
    <property type="protein sequence ID" value="GAP33560.1"/>
    <property type="molecule type" value="Genomic_DNA"/>
</dbReference>
<feature type="transmembrane region" description="Helical" evidence="1">
    <location>
        <begin position="188"/>
        <end position="208"/>
    </location>
</feature>
<dbReference type="SUPFAM" id="SSF48317">
    <property type="entry name" value="Acid phosphatase/Vanadium-dependent haloperoxidase"/>
    <property type="match status" value="1"/>
</dbReference>
<dbReference type="Proteomes" id="UP000037660">
    <property type="component" value="Unassembled WGS sequence"/>
</dbReference>
<evidence type="ECO:0000259" key="2">
    <source>
        <dbReference type="SMART" id="SM00014"/>
    </source>
</evidence>
<dbReference type="Gene3D" id="1.20.144.10">
    <property type="entry name" value="Phosphatidic acid phosphatase type 2/haloperoxidase"/>
    <property type="match status" value="1"/>
</dbReference>
<comment type="caution">
    <text evidence="3">The sequence shown here is derived from an EMBL/GenBank/DDBJ whole genome shotgun (WGS) entry which is preliminary data.</text>
</comment>